<dbReference type="EMBL" id="CP092625">
    <property type="protein sequence ID" value="UMM40790.1"/>
    <property type="molecule type" value="Genomic_DNA"/>
</dbReference>
<reference evidence="3 4" key="1">
    <citation type="submission" date="2022-04" db="EMBL/GenBank/DDBJ databases">
        <title>Chromosome-level reference genomes for two strains of Caenorhabditis briggsae: an improved platform for comparative genomics.</title>
        <authorList>
            <person name="Stevens L."/>
            <person name="Andersen E."/>
        </authorList>
    </citation>
    <scope>NUCLEOTIDE SEQUENCE [LARGE SCALE GENOMIC DNA]</scope>
    <source>
        <strain evidence="3">VX34</strain>
        <tissue evidence="3">Whole-organism</tissue>
    </source>
</reference>
<feature type="compositionally biased region" description="Basic and acidic residues" evidence="2">
    <location>
        <begin position="16"/>
        <end position="44"/>
    </location>
</feature>
<protein>
    <submittedName>
        <fullName evidence="3">Uncharacterized protein</fullName>
    </submittedName>
</protein>
<proteinExistence type="predicted"/>
<evidence type="ECO:0000256" key="1">
    <source>
        <dbReference type="SAM" id="Coils"/>
    </source>
</evidence>
<accession>A0AAE9F930</accession>
<evidence type="ECO:0000256" key="2">
    <source>
        <dbReference type="SAM" id="MobiDB-lite"/>
    </source>
</evidence>
<dbReference type="AlphaFoldDB" id="A0AAE9F930"/>
<evidence type="ECO:0000313" key="4">
    <source>
        <dbReference type="Proteomes" id="UP000829354"/>
    </source>
</evidence>
<gene>
    <name evidence="3" type="ORF">L5515_017304</name>
</gene>
<evidence type="ECO:0000313" key="3">
    <source>
        <dbReference type="EMBL" id="UMM40790.1"/>
    </source>
</evidence>
<feature type="coiled-coil region" evidence="1">
    <location>
        <begin position="100"/>
        <end position="184"/>
    </location>
</feature>
<organism evidence="3 4">
    <name type="scientific">Caenorhabditis briggsae</name>
    <dbReference type="NCBI Taxonomy" id="6238"/>
    <lineage>
        <taxon>Eukaryota</taxon>
        <taxon>Metazoa</taxon>
        <taxon>Ecdysozoa</taxon>
        <taxon>Nematoda</taxon>
        <taxon>Chromadorea</taxon>
        <taxon>Rhabditida</taxon>
        <taxon>Rhabditina</taxon>
        <taxon>Rhabditomorpha</taxon>
        <taxon>Rhabditoidea</taxon>
        <taxon>Rhabditidae</taxon>
        <taxon>Peloderinae</taxon>
        <taxon>Caenorhabditis</taxon>
    </lineage>
</organism>
<keyword evidence="4" id="KW-1185">Reference proteome</keyword>
<dbReference type="Proteomes" id="UP000829354">
    <property type="component" value="Chromosome X"/>
</dbReference>
<feature type="region of interest" description="Disordered" evidence="2">
    <location>
        <begin position="1"/>
        <end position="57"/>
    </location>
</feature>
<sequence>MDQRRKSFKTVYNGSDENRVQTPDRQHHDSDNMSSRLRERRSTRFGELSTAKETANTSNVRTVTNTIKQPNTEYSTKDRQALKKLIIALGNKYAETTVLHRKASMEVGKLESQKKKQKNKIQQLKTLQKMHLNRRNIQNRSYLNSFRSRFQEAQNSLEAIEKNLQKARKNRESTEEDMEEAEAEWKFEAMCSGEAYYEDGKWKWRY</sequence>
<name>A0AAE9F930_CAEBR</name>
<keyword evidence="1" id="KW-0175">Coiled coil</keyword>